<dbReference type="InterPro" id="IPR036188">
    <property type="entry name" value="FAD/NAD-bd_sf"/>
</dbReference>
<dbReference type="PANTHER" id="PTHR11985">
    <property type="entry name" value="GLYCEROL-3-PHOSPHATE DEHYDROGENASE"/>
    <property type="match status" value="1"/>
</dbReference>
<gene>
    <name evidence="9" type="ORF">CARN1_0396</name>
</gene>
<comment type="caution">
    <text evidence="9">The sequence shown here is derived from an EMBL/GenBank/DDBJ whole genome shotgun (WGS) entry which is preliminary data.</text>
</comment>
<name>E6PE80_9ZZZZ</name>
<protein>
    <submittedName>
        <fullName evidence="9">Glycerol-3-phosphate dehydrogenase 2</fullName>
        <ecNumber evidence="9">1.1.5.3</ecNumber>
    </submittedName>
</protein>
<dbReference type="Gene3D" id="1.10.8.870">
    <property type="entry name" value="Alpha-glycerophosphate oxidase, cap domain"/>
    <property type="match status" value="1"/>
</dbReference>
<keyword evidence="3" id="KW-0285">Flavoprotein</keyword>
<keyword evidence="4" id="KW-0319">Glycerol metabolism</keyword>
<dbReference type="InterPro" id="IPR038299">
    <property type="entry name" value="DAO_C_sf"/>
</dbReference>
<dbReference type="InterPro" id="IPR006076">
    <property type="entry name" value="FAD-dep_OxRdtase"/>
</dbReference>
<feature type="domain" description="Alpha-glycerophosphate oxidase C-terminal" evidence="8">
    <location>
        <begin position="411"/>
        <end position="504"/>
    </location>
</feature>
<evidence type="ECO:0000256" key="5">
    <source>
        <dbReference type="ARBA" id="ARBA00022827"/>
    </source>
</evidence>
<dbReference type="PRINTS" id="PR01001">
    <property type="entry name" value="FADG3PDH"/>
</dbReference>
<organism evidence="9">
    <name type="scientific">mine drainage metagenome</name>
    <dbReference type="NCBI Taxonomy" id="410659"/>
    <lineage>
        <taxon>unclassified sequences</taxon>
        <taxon>metagenomes</taxon>
        <taxon>ecological metagenomes</taxon>
    </lineage>
</organism>
<dbReference type="Gene3D" id="3.50.50.60">
    <property type="entry name" value="FAD/NAD(P)-binding domain"/>
    <property type="match status" value="1"/>
</dbReference>
<keyword evidence="6 9" id="KW-0560">Oxidoreductase</keyword>
<proteinExistence type="inferred from homology"/>
<evidence type="ECO:0000259" key="7">
    <source>
        <dbReference type="Pfam" id="PF01266"/>
    </source>
</evidence>
<dbReference type="SUPFAM" id="SSF51905">
    <property type="entry name" value="FAD/NAD(P)-binding domain"/>
    <property type="match status" value="1"/>
</dbReference>
<dbReference type="InterPro" id="IPR031656">
    <property type="entry name" value="DAO_C"/>
</dbReference>
<accession>E6PE80</accession>
<keyword evidence="5" id="KW-0274">FAD</keyword>
<dbReference type="GO" id="GO:0046168">
    <property type="term" value="P:glycerol-3-phosphate catabolic process"/>
    <property type="evidence" value="ECO:0007669"/>
    <property type="project" value="TreeGrafter"/>
</dbReference>
<dbReference type="PANTHER" id="PTHR11985:SF35">
    <property type="entry name" value="ANAEROBIC GLYCEROL-3-PHOSPHATE DEHYDROGENASE SUBUNIT A"/>
    <property type="match status" value="1"/>
</dbReference>
<evidence type="ECO:0000259" key="8">
    <source>
        <dbReference type="Pfam" id="PF16901"/>
    </source>
</evidence>
<dbReference type="AlphaFoldDB" id="E6PE80"/>
<evidence type="ECO:0000256" key="6">
    <source>
        <dbReference type="ARBA" id="ARBA00023002"/>
    </source>
</evidence>
<dbReference type="EC" id="1.1.5.3" evidence="9"/>
<evidence type="ECO:0000256" key="2">
    <source>
        <dbReference type="ARBA" id="ARBA00007330"/>
    </source>
</evidence>
<reference evidence="9" key="1">
    <citation type="submission" date="2009-10" db="EMBL/GenBank/DDBJ databases">
        <title>Diversity of trophic interactions inside an arsenic-rich microbial ecosystem.</title>
        <authorList>
            <person name="Bertin P.N."/>
            <person name="Heinrich-Salmeron A."/>
            <person name="Pelletier E."/>
            <person name="Goulhen-Chollet F."/>
            <person name="Arsene-Ploetze F."/>
            <person name="Gallien S."/>
            <person name="Calteau A."/>
            <person name="Vallenet D."/>
            <person name="Casiot C."/>
            <person name="Chane-Woon-Ming B."/>
            <person name="Giloteaux L."/>
            <person name="Barakat M."/>
            <person name="Bonnefoy V."/>
            <person name="Bruneel O."/>
            <person name="Chandler M."/>
            <person name="Cleiss J."/>
            <person name="Duran R."/>
            <person name="Elbaz-Poulichet F."/>
            <person name="Fonknechten N."/>
            <person name="Lauga B."/>
            <person name="Mornico D."/>
            <person name="Ortet P."/>
            <person name="Schaeffer C."/>
            <person name="Siguier P."/>
            <person name="Alexander Thil Smith A."/>
            <person name="Van Dorsselaer A."/>
            <person name="Weissenbach J."/>
            <person name="Medigue C."/>
            <person name="Le Paslier D."/>
        </authorList>
    </citation>
    <scope>NUCLEOTIDE SEQUENCE</scope>
</reference>
<dbReference type="InterPro" id="IPR000447">
    <property type="entry name" value="G3P_DH_FAD-dep"/>
</dbReference>
<dbReference type="GO" id="GO:0006071">
    <property type="term" value="P:glycerol metabolic process"/>
    <property type="evidence" value="ECO:0007669"/>
    <property type="project" value="UniProtKB-KW"/>
</dbReference>
<evidence type="ECO:0000256" key="1">
    <source>
        <dbReference type="ARBA" id="ARBA00001974"/>
    </source>
</evidence>
<dbReference type="Pfam" id="PF16901">
    <property type="entry name" value="DAO_C"/>
    <property type="match status" value="1"/>
</dbReference>
<evidence type="ECO:0000256" key="4">
    <source>
        <dbReference type="ARBA" id="ARBA00022798"/>
    </source>
</evidence>
<dbReference type="EMBL" id="CABL01000003">
    <property type="protein sequence ID" value="CBH74765.1"/>
    <property type="molecule type" value="Genomic_DNA"/>
</dbReference>
<dbReference type="Pfam" id="PF01266">
    <property type="entry name" value="DAO"/>
    <property type="match status" value="1"/>
</dbReference>
<feature type="domain" description="FAD dependent oxidoreductase" evidence="7">
    <location>
        <begin position="23"/>
        <end position="371"/>
    </location>
</feature>
<dbReference type="GO" id="GO:0004368">
    <property type="term" value="F:glycerol-3-phosphate dehydrogenase (quinone) activity"/>
    <property type="evidence" value="ECO:0007669"/>
    <property type="project" value="UniProtKB-EC"/>
</dbReference>
<evidence type="ECO:0000313" key="9">
    <source>
        <dbReference type="EMBL" id="CBH74765.1"/>
    </source>
</evidence>
<comment type="cofactor">
    <cofactor evidence="1">
        <name>FAD</name>
        <dbReference type="ChEBI" id="CHEBI:57692"/>
    </cofactor>
</comment>
<evidence type="ECO:0000256" key="3">
    <source>
        <dbReference type="ARBA" id="ARBA00022630"/>
    </source>
</evidence>
<dbReference type="Gene3D" id="3.30.9.10">
    <property type="entry name" value="D-Amino Acid Oxidase, subunit A, domain 2"/>
    <property type="match status" value="1"/>
</dbReference>
<comment type="similarity">
    <text evidence="2">Belongs to the FAD-dependent glycerol-3-phosphate dehydrogenase family.</text>
</comment>
<sequence>MLERGDPIQVRTAAIARLDEPWDILVIGGGITGAAILFEAARRGLRALLLERSDFASGASSRSSKLVHGGLRYLKEGKFALTRESVRERQALLRDAPGLVDPIRFLMPHYPGSTPSARTLGLGLALYDLFAGQRAHRAVDSAEALLLAPNIESAGLLGAHEYLDATTDDARLVLRLIQEARAAGAIALNYLDARELLERDGRVVGVRALDTIGGSTVEVRARVVINAGGAAADALRSALGAAARLRPLRGSHLILPDWRLPLAEAIAFSHPRDRRPVFAYPWLGVTLVGTTDVDHRSELRSEPAISEEEALYLLEALAYQFPRSAIERTDVVATFAGVRPVIHSGRADPSKESRDHALWKERGLLTVTGGKLTTFRPMALAALRAVAGELDAFDLAPRPTFVRCALPHAPHLSQAQRLRLAGSYGSEAQALLDTTLASDRESIDGTATLWAEVRWAARHESVEHLDDLLLRRMRLGLIAPTSERRWSARLRSICMQELRWDDARFEREAHAYRALHAAYYGALA</sequence>